<evidence type="ECO:0000259" key="2">
    <source>
        <dbReference type="PROSITE" id="PS50086"/>
    </source>
</evidence>
<keyword evidence="4" id="KW-1185">Reference proteome</keyword>
<dbReference type="RefSeq" id="XP_001022040.2">
    <property type="nucleotide sequence ID" value="XM_001022040.2"/>
</dbReference>
<feature type="compositionally biased region" description="Polar residues" evidence="1">
    <location>
        <begin position="7"/>
        <end position="29"/>
    </location>
</feature>
<evidence type="ECO:0000256" key="1">
    <source>
        <dbReference type="SAM" id="MobiDB-lite"/>
    </source>
</evidence>
<reference evidence="4" key="1">
    <citation type="journal article" date="2006" name="PLoS Biol.">
        <title>Macronuclear genome sequence of the ciliate Tetrahymena thermophila, a model eukaryote.</title>
        <authorList>
            <person name="Eisen J.A."/>
            <person name="Coyne R.S."/>
            <person name="Wu M."/>
            <person name="Wu D."/>
            <person name="Thiagarajan M."/>
            <person name="Wortman J.R."/>
            <person name="Badger J.H."/>
            <person name="Ren Q."/>
            <person name="Amedeo P."/>
            <person name="Jones K.M."/>
            <person name="Tallon L.J."/>
            <person name="Delcher A.L."/>
            <person name="Salzberg S.L."/>
            <person name="Silva J.C."/>
            <person name="Haas B.J."/>
            <person name="Majoros W.H."/>
            <person name="Farzad M."/>
            <person name="Carlton J.M."/>
            <person name="Smith R.K. Jr."/>
            <person name="Garg J."/>
            <person name="Pearlman R.E."/>
            <person name="Karrer K.M."/>
            <person name="Sun L."/>
            <person name="Manning G."/>
            <person name="Elde N.C."/>
            <person name="Turkewitz A.P."/>
            <person name="Asai D.J."/>
            <person name="Wilkes D.E."/>
            <person name="Wang Y."/>
            <person name="Cai H."/>
            <person name="Collins K."/>
            <person name="Stewart B.A."/>
            <person name="Lee S.R."/>
            <person name="Wilamowska K."/>
            <person name="Weinberg Z."/>
            <person name="Ruzzo W.L."/>
            <person name="Wloga D."/>
            <person name="Gaertig J."/>
            <person name="Frankel J."/>
            <person name="Tsao C.-C."/>
            <person name="Gorovsky M.A."/>
            <person name="Keeling P.J."/>
            <person name="Waller R.F."/>
            <person name="Patron N.J."/>
            <person name="Cherry J.M."/>
            <person name="Stover N.A."/>
            <person name="Krieger C.J."/>
            <person name="del Toro C."/>
            <person name="Ryder H.F."/>
            <person name="Williamson S.C."/>
            <person name="Barbeau R.A."/>
            <person name="Hamilton E.P."/>
            <person name="Orias E."/>
        </authorList>
    </citation>
    <scope>NUCLEOTIDE SEQUENCE [LARGE SCALE GENOMIC DNA]</scope>
    <source>
        <strain evidence="4">SB210</strain>
    </source>
</reference>
<feature type="domain" description="Rab-GAP TBC" evidence="2">
    <location>
        <begin position="1149"/>
        <end position="1437"/>
    </location>
</feature>
<dbReference type="SUPFAM" id="SSF47923">
    <property type="entry name" value="Ypt/Rab-GAP domain of gyp1p"/>
    <property type="match status" value="1"/>
</dbReference>
<dbReference type="KEGG" id="tet:TTHERM_00564410"/>
<dbReference type="Gene3D" id="1.10.472.80">
    <property type="entry name" value="Ypt/Rab-GAP domain of gyp1p, domain 3"/>
    <property type="match status" value="1"/>
</dbReference>
<dbReference type="GeneID" id="7842553"/>
<accession>I7LWH2</accession>
<dbReference type="InParanoid" id="I7LWH2"/>
<feature type="region of interest" description="Disordered" evidence="1">
    <location>
        <begin position="1"/>
        <end position="72"/>
    </location>
</feature>
<dbReference type="InterPro" id="IPR000195">
    <property type="entry name" value="Rab-GAP-TBC_dom"/>
</dbReference>
<evidence type="ECO:0000313" key="3">
    <source>
        <dbReference type="EMBL" id="EAS01795.2"/>
    </source>
</evidence>
<protein>
    <recommendedName>
        <fullName evidence="2">Rab-GAP TBC domain-containing protein</fullName>
    </recommendedName>
</protein>
<gene>
    <name evidence="3" type="ORF">TTHERM_00564410</name>
</gene>
<dbReference type="EMBL" id="GG662556">
    <property type="protein sequence ID" value="EAS01795.2"/>
    <property type="molecule type" value="Genomic_DNA"/>
</dbReference>
<proteinExistence type="predicted"/>
<feature type="region of interest" description="Disordered" evidence="1">
    <location>
        <begin position="581"/>
        <end position="602"/>
    </location>
</feature>
<dbReference type="Proteomes" id="UP000009168">
    <property type="component" value="Unassembled WGS sequence"/>
</dbReference>
<feature type="compositionally biased region" description="Low complexity" evidence="1">
    <location>
        <begin position="52"/>
        <end position="61"/>
    </location>
</feature>
<organism evidence="3 4">
    <name type="scientific">Tetrahymena thermophila (strain SB210)</name>
    <dbReference type="NCBI Taxonomy" id="312017"/>
    <lineage>
        <taxon>Eukaryota</taxon>
        <taxon>Sar</taxon>
        <taxon>Alveolata</taxon>
        <taxon>Ciliophora</taxon>
        <taxon>Intramacronucleata</taxon>
        <taxon>Oligohymenophorea</taxon>
        <taxon>Hymenostomatida</taxon>
        <taxon>Tetrahymenina</taxon>
        <taxon>Tetrahymenidae</taxon>
        <taxon>Tetrahymena</taxon>
    </lineage>
</organism>
<feature type="compositionally biased region" description="Low complexity" evidence="1">
    <location>
        <begin position="30"/>
        <end position="43"/>
    </location>
</feature>
<dbReference type="InterPro" id="IPR035969">
    <property type="entry name" value="Rab-GAP_TBC_sf"/>
</dbReference>
<evidence type="ECO:0000313" key="4">
    <source>
        <dbReference type="Proteomes" id="UP000009168"/>
    </source>
</evidence>
<name>I7LWH2_TETTS</name>
<feature type="region of interest" description="Disordered" evidence="1">
    <location>
        <begin position="2061"/>
        <end position="2086"/>
    </location>
</feature>
<dbReference type="SMART" id="SM00164">
    <property type="entry name" value="TBC"/>
    <property type="match status" value="1"/>
</dbReference>
<sequence length="2654" mass="313634">MSRENRFNSNISNLEVDQRKPQNVSQSSIQQPLQSNFSSQSSQMNKQELINSQQKKQMYSKQSKKQINQEKDDNTDNLNLVIQTQGGASLKNLLGLQHTFNQSPNLPTDSQNEENKFTFEKVDNQNRDKVDSYQSATFRKGSELIHSQTNQIGSITSLQNDQNITNSQQIAQQLIGVKQNNFQKSSIVLNSTFVNQNQSSISQNQSQIQQPILFLKDKNITTKQYMQKIKECLQNDYENKLIGLFKFAQLYSNYQKEGQLANNDLIEATMIYDNQFQIAQQNNQQNLSQLYLHDYQKMFQFQKQSSLGRTVLRQCCIYKGQIRQPIEDKNQKRSKSPITQKYKEKEINKFQAIEEKGKIYKNTLQWKGDAQKKFRVMLRDNKNHLFAVYTEDLEEAIKIRDYFLCLKIEDQNTYSDVNLRGLFKKTTIYRQKDRFMHFFQGKLRSYASYLKNQQLQQQQQQQLQLLLQEQKKKQEEQLIKEKMEMDDIKDCDIELDQKEQSNYYQTNQSNSPFQSNKFKKVKKNNNDSLQVDNGNKSQVNISQLSDKSHQSVPAQANMIESQQFIDSHRNDMILDEESIGNNGMKINETNNNNSIKQKERKPSLQIPEIRDVFLKNQSILKEYENLQKQFELQDEKDQDDEKEQNEQKYIYQSKDQQNQAKWNQRDCRNIIVFRSTNNKIQVDKQSVNLFFNKIHFLREYDKILKSAFREQLKMRIRNRAENEIFDIKKKIEQEKEKADIFVDIFLTFQELKFEFKNEEKNDQSMVFKPKLTLQIMKMIDLDPRQKQILNDQGDTKPKMQFIFFGDQNNKKNVAELKARVFSKQGNFKEFELYGDNKVADIRNVKLIAIKKNEMKIQIIDEITGSLIAKNSIKMEKILSKNDFMSSQITIEPVQSLCDKLAIQVSLQSLTVEQKNGIQFQDNKLGDNSFSQKNNQNEYQDVKEMRIETLSQYIESILAKQNYILDNFYQCRIFLEPFSPSQFKIVLELISELKIDTTPLQLSLRKQSHKLECYRQVRAILFKHYLEQQSYHQSILVKNLNCWNNLYDKIVAQADVIEYGNNQRIDNNYLDTSDNFILRDACDEIKKYDFDAGNDYIQQMQSGRDSVSSQDDIFSNRRIVTSVFYKRDLWEQDTSQQEFYQEMLKHTEKGIPNSLRQTLWLEIGKSSKYTHMINRLLLSLDKGQVINSSLSEVYQNLLKKAYQFQSSSTGQSFISEIQDMQADIYWYKEHILFIDDQMLISLTNIFYAYCHYVYLQNSRTIYSKYLIPFAARALDYFKSESKESDDSIEENAFWLVVCFTNNFAKRYYNTQLMIEAAQQIMQEQLLEQSSKQNNNALKTEVISKQLVQSQISMLPANNPTNNHQKIQTKLNYIPDDIRLDMLIFEFYFKEKNQKLYNFLTNVSFGIGLFFAEKMLSYFSDLFNHELLFRIWDYLFVEGSSKNTLKATYFGIAVMIHFLDKNSKSIVSKCKSKKDTLLYIQLAARFEFDCDNFISEAVKLYKNIIDKDPVRFPKNQQQQQSTQNPAVALAKTTKLIFHQIISVSNKIFNQTLQNYLETVDQAYKQLDMQRYLNQLMFVQTLVQFKDTKKIDLKKLKKVIEKDIFYKHHSSDVITLFEHSRNQSQIGNELSVSNIRSRSTSQISVSSQTRNQQQGGLQLETIKPIYNIYSKQPEISKIFIYIHQIQILEDYNELNVEVKFENQKSVHLVKRLSATQIIECFDRSKDYIQKVNEQKAITITVYRFQDNTVIPVKQTKIYFSNYQPDVITKDYTIMYEYENVDDYFLNSNSQYENDKNQANNQSYNGRIDNVKEQGRPLYNYDSGVEFTILLATPHGMGESKAYQNILYLKRIQATNNISLTGNSINIQNISSYLIDKYNYVPEVFHVRKNQQAESKLKQFNQIKSENFVEIIQNKSLNTIKNMWKQKTTLSLEEFKEFVSKTDLIDWNDLNINEIKNHFSYEGKICLFDFLLVCILLVEGRYLEKVDVLRKLFKYSAPVQVCEERERLNENDNPFIYTSIINELYCKNILFLPLNIHFHSLKLKNLPHIEKAKYFLENQSVQSQGDNQSSQKQLGANQSQQNQPINEAQTQSRINKTVDITIFMQSFCAQQSLFKGTFDIFIDSPEFADALKQYLKEEYKVDNPTGKLQAFYWTKGQLRQLQAQYTYQTLGLVLNYVKQQKTKLSKNNSILKAIQNEQDVKNQIKQQSENIQIQSVYKLLQFNDTLVNLNYDNYEMEEQEVNNTFFSLPLLSYFNSLQNSVYNHSRPNRKNNSQDRFTKQFNLQISVDNVNKCSFRLIASQKKQESQSIQEEVSYFNKQFRTILEDWNIIKNLKNLPQQNNVKLDKLDMSIDHIPLYYKIKDLAKLLTYRLMESCINKVEEYFSYNQGVSQWISFFHQIKSIDMLANLEGVYYQINTNRNNKLDPNLDLEQNLIQVLNLYNKTDRDQQTNLNDLKHDLILNFSSSESHQSDDDVSKFEQPLQYAIYNFKDGGKLWMPCKIEGYVKKQKKFQVKFFDFPERTYLREEEEIAVDQDIQILNITDEEYYQNEQNNHNLYNDNSVNLTLETQHWDQSQFGLANTRINSSQINVMNTSNNFNQDYSRYKNTQFTQDAQSYYQPTQEDIYQKDLYEFQNQKTQENFQTEFESPIKSQQYQKQFY</sequence>
<dbReference type="PROSITE" id="PS50086">
    <property type="entry name" value="TBC_RABGAP"/>
    <property type="match status" value="1"/>
</dbReference>